<dbReference type="Proteomes" id="UP001243717">
    <property type="component" value="Unassembled WGS sequence"/>
</dbReference>
<keyword evidence="1" id="KW-0812">Transmembrane</keyword>
<evidence type="ECO:0000259" key="2">
    <source>
        <dbReference type="Pfam" id="PF00892"/>
    </source>
</evidence>
<dbReference type="RefSeq" id="WP_308984030.1">
    <property type="nucleotide sequence ID" value="NZ_JARXIC010000004.1"/>
</dbReference>
<feature type="transmembrane region" description="Helical" evidence="1">
    <location>
        <begin position="65"/>
        <end position="83"/>
    </location>
</feature>
<sequence>MDTHKQGMLNAHLATLLFGGTALFAKWIPLGAGVITFWRTIVAMVVMLLLCRLRGQSLRLERRRDMYFQIGLGAIFGLHWYTYYAAIQYSTVAIGITALFSAPVFSVLLEAAMRRKWPDFIDLLLCVLVFIGVCCLVPNFNWENGYLQGVIFGLVSAIFLTLRQNLHRRSRAKSASGLVLLFYQLIGIAVLFGFSGSTTTSAELQANWGKLLLLGIFFTAIPHFLNVSALRELEAKTLLIITSLMLPYGMVLSMLFFAEFPSVRTLFGCALVLSAATAENLRVSRDHQALSPVKG</sequence>
<dbReference type="InterPro" id="IPR000620">
    <property type="entry name" value="EamA_dom"/>
</dbReference>
<accession>A0ABU1AFH0</accession>
<organism evidence="3 4">
    <name type="scientific">Thalassobacterium sedimentorum</name>
    <dbReference type="NCBI Taxonomy" id="3041258"/>
    <lineage>
        <taxon>Bacteria</taxon>
        <taxon>Pseudomonadati</taxon>
        <taxon>Verrucomicrobiota</taxon>
        <taxon>Opitutia</taxon>
        <taxon>Puniceicoccales</taxon>
        <taxon>Coraliomargaritaceae</taxon>
        <taxon>Thalassobacterium</taxon>
    </lineage>
</organism>
<feature type="transmembrane region" description="Helical" evidence="1">
    <location>
        <begin position="7"/>
        <end position="28"/>
    </location>
</feature>
<dbReference type="PANTHER" id="PTHR22911:SF79">
    <property type="entry name" value="MOBA-LIKE NTP TRANSFERASE DOMAIN-CONTAINING PROTEIN"/>
    <property type="match status" value="1"/>
</dbReference>
<feature type="transmembrane region" description="Helical" evidence="1">
    <location>
        <begin position="89"/>
        <end position="109"/>
    </location>
</feature>
<dbReference type="EMBL" id="JARXIC010000004">
    <property type="protein sequence ID" value="MDQ8193542.1"/>
    <property type="molecule type" value="Genomic_DNA"/>
</dbReference>
<keyword evidence="1" id="KW-0472">Membrane</keyword>
<feature type="domain" description="EamA" evidence="2">
    <location>
        <begin position="7"/>
        <end position="136"/>
    </location>
</feature>
<keyword evidence="4" id="KW-1185">Reference proteome</keyword>
<feature type="transmembrane region" description="Helical" evidence="1">
    <location>
        <begin position="34"/>
        <end position="53"/>
    </location>
</feature>
<gene>
    <name evidence="3" type="ORF">QEH59_03840</name>
</gene>
<comment type="caution">
    <text evidence="3">The sequence shown here is derived from an EMBL/GenBank/DDBJ whole genome shotgun (WGS) entry which is preliminary data.</text>
</comment>
<feature type="transmembrane region" description="Helical" evidence="1">
    <location>
        <begin position="206"/>
        <end position="225"/>
    </location>
</feature>
<dbReference type="Pfam" id="PF00892">
    <property type="entry name" value="EamA"/>
    <property type="match status" value="2"/>
</dbReference>
<feature type="transmembrane region" description="Helical" evidence="1">
    <location>
        <begin position="237"/>
        <end position="257"/>
    </location>
</feature>
<evidence type="ECO:0000313" key="3">
    <source>
        <dbReference type="EMBL" id="MDQ8193542.1"/>
    </source>
</evidence>
<evidence type="ECO:0000256" key="1">
    <source>
        <dbReference type="SAM" id="Phobius"/>
    </source>
</evidence>
<evidence type="ECO:0000313" key="4">
    <source>
        <dbReference type="Proteomes" id="UP001243717"/>
    </source>
</evidence>
<feature type="domain" description="EamA" evidence="2">
    <location>
        <begin position="149"/>
        <end position="276"/>
    </location>
</feature>
<feature type="transmembrane region" description="Helical" evidence="1">
    <location>
        <begin position="146"/>
        <end position="162"/>
    </location>
</feature>
<feature type="transmembrane region" description="Helical" evidence="1">
    <location>
        <begin position="174"/>
        <end position="194"/>
    </location>
</feature>
<dbReference type="SUPFAM" id="SSF103481">
    <property type="entry name" value="Multidrug resistance efflux transporter EmrE"/>
    <property type="match status" value="2"/>
</dbReference>
<proteinExistence type="predicted"/>
<protein>
    <submittedName>
        <fullName evidence="3">DMT family transporter</fullName>
    </submittedName>
</protein>
<keyword evidence="1" id="KW-1133">Transmembrane helix</keyword>
<name>A0ABU1AFH0_9BACT</name>
<feature type="transmembrane region" description="Helical" evidence="1">
    <location>
        <begin position="121"/>
        <end position="140"/>
    </location>
</feature>
<reference evidence="3 4" key="1">
    <citation type="submission" date="2023-04" db="EMBL/GenBank/DDBJ databases">
        <title>A novel bacteria isolated from coastal sediment.</title>
        <authorList>
            <person name="Liu X.-J."/>
            <person name="Du Z.-J."/>
        </authorList>
    </citation>
    <scope>NUCLEOTIDE SEQUENCE [LARGE SCALE GENOMIC DNA]</scope>
    <source>
        <strain evidence="3 4">SDUM461004</strain>
    </source>
</reference>
<dbReference type="InterPro" id="IPR037185">
    <property type="entry name" value="EmrE-like"/>
</dbReference>
<dbReference type="PANTHER" id="PTHR22911">
    <property type="entry name" value="ACYL-MALONYL CONDENSING ENZYME-RELATED"/>
    <property type="match status" value="1"/>
</dbReference>